<protein>
    <submittedName>
        <fullName evidence="1">Uncharacterized protein</fullName>
    </submittedName>
</protein>
<dbReference type="EMBL" id="MT310864">
    <property type="protein sequence ID" value="QJD50727.1"/>
    <property type="molecule type" value="Genomic_DNA"/>
</dbReference>
<evidence type="ECO:0000313" key="2">
    <source>
        <dbReference type="Proteomes" id="UP000501212"/>
    </source>
</evidence>
<dbReference type="GeneID" id="62648608"/>
<gene>
    <name evidence="1" type="primary">2</name>
    <name evidence="1" type="ORF">SEA_NOBEL_2</name>
</gene>
<dbReference type="KEGG" id="vg:62648608"/>
<name>A0A6M3SY82_9CAUD</name>
<dbReference type="Proteomes" id="UP000501212">
    <property type="component" value="Segment"/>
</dbReference>
<sequence length="266" mass="28776">MTPHPSHAVAASAEHVWCDRCSACCDTLADPCLLRCTCPSGDGSLRWPCPEHPPAEARAAYVEAWEDLQPEPGSLAAAAAELQRALDELHAAMFGWLLPAVVAFADAVERLADAWHDSRPVRWLNRRARRAAMRRHPSSRWEFTPITAAAGVQLGLAFGQGVEVAMRREAVTSAEALALRAGIRLPELPPARIYTPPAVLAWVDADRLAERAGQDLGTFDAILAGPTPAEIPPAPLCQPVNAGQHVGRVRRHTWRELLQLPGGDMA</sequence>
<evidence type="ECO:0000313" key="1">
    <source>
        <dbReference type="EMBL" id="QJD50727.1"/>
    </source>
</evidence>
<proteinExistence type="predicted"/>
<keyword evidence="2" id="KW-1185">Reference proteome</keyword>
<dbReference type="RefSeq" id="YP_009996688.1">
    <property type="nucleotide sequence ID" value="NC_052936.1"/>
</dbReference>
<reference evidence="1 2" key="1">
    <citation type="submission" date="2020-04" db="EMBL/GenBank/DDBJ databases">
        <authorList>
            <person name="Ariel J.D."/>
            <person name="Backlas-Cruz J."/>
            <person name="Chaudhry M.A."/>
            <person name="Chin A."/>
            <person name="Dicamillo L.T."/>
            <person name="Ediriweera G."/>
            <person name="Godshall S.L."/>
            <person name="Guda A."/>
            <person name="Heck A.E."/>
            <person name="Hornbaker A.C."/>
            <person name="Kubiak E.V."/>
            <person name="Lamb G.M."/>
            <person name="Mahmood A."/>
            <person name="Mehta I.R."/>
            <person name="Mula M."/>
            <person name="Mulukutla S."/>
            <person name="Pottasseril K.S."/>
            <person name="Rub H.A."/>
            <person name="Shah S.M."/>
            <person name="Solanky R.M."/>
            <person name="Suh J.C."/>
            <person name="Evtimov V.S."/>
            <person name="Gurney S.M.R."/>
            <person name="Garlena R.A."/>
            <person name="Russell D.A."/>
            <person name="Pope W.H."/>
            <person name="Jacobs-Sera D."/>
            <person name="Hatfull G.F."/>
        </authorList>
    </citation>
    <scope>NUCLEOTIDE SEQUENCE [LARGE SCALE GENOMIC DNA]</scope>
</reference>
<accession>A0A6M3SY82</accession>
<organism evidence="1 2">
    <name type="scientific">Microbacterium phage Nobel</name>
    <dbReference type="NCBI Taxonomy" id="2725614"/>
    <lineage>
        <taxon>Viruses</taxon>
        <taxon>Duplodnaviria</taxon>
        <taxon>Heunggongvirae</taxon>
        <taxon>Uroviricota</taxon>
        <taxon>Caudoviricetes</taxon>
        <taxon>Orlajensenviridae</taxon>
        <taxon>Pelczarvirinae</taxon>
        <taxon>Paopuvirus</taxon>
        <taxon>Paopuvirus nobel</taxon>
    </lineage>
</organism>